<keyword evidence="3 6" id="KW-0812">Transmembrane</keyword>
<proteinExistence type="predicted"/>
<evidence type="ECO:0000313" key="7">
    <source>
        <dbReference type="EMBL" id="SIN74086.1"/>
    </source>
</evidence>
<evidence type="ECO:0000256" key="1">
    <source>
        <dbReference type="ARBA" id="ARBA00004651"/>
    </source>
</evidence>
<keyword evidence="2" id="KW-1003">Cell membrane</keyword>
<comment type="subcellular location">
    <subcellularLocation>
        <location evidence="1">Cell membrane</location>
        <topology evidence="1">Multi-pass membrane protein</topology>
    </subcellularLocation>
</comment>
<feature type="transmembrane region" description="Helical" evidence="6">
    <location>
        <begin position="71"/>
        <end position="88"/>
    </location>
</feature>
<keyword evidence="4 6" id="KW-1133">Transmembrane helix</keyword>
<dbReference type="PANTHER" id="PTHR34857:SF2">
    <property type="entry name" value="SLL0384 PROTEIN"/>
    <property type="match status" value="1"/>
</dbReference>
<dbReference type="CDD" id="cd16914">
    <property type="entry name" value="EcfT"/>
    <property type="match status" value="1"/>
</dbReference>
<sequence length="238" mass="26818">MIDVRGISYYDDIPDSFMSRSPAVLKVILAVLVSICVALVNSFSIQLFLLAYAIVLALISRVPMIALLKRLALIDGFVLTLWLTLPFFCEDGVRTAAIITVRVHAAILAFISLLQTTSMPEILEALDQLHFPRKLIVLLHFTYRYIHVLADEAIKIYQSMTLRGFEPSIKFSALRTYGNLVGILVVKGTMRSQRVYNAMLLRGFNGSYPFFAPRCRHSFSDILKMVTLYALFLGCLMV</sequence>
<gene>
    <name evidence="7" type="ORF">SAMN05444368_1636</name>
</gene>
<dbReference type="InterPro" id="IPR012809">
    <property type="entry name" value="ECF_CbiQ"/>
</dbReference>
<feature type="transmembrane region" description="Helical" evidence="6">
    <location>
        <begin position="94"/>
        <end position="114"/>
    </location>
</feature>
<organism evidence="7 8">
    <name type="scientific">Acetomicrobium flavidum</name>
    <dbReference type="NCBI Taxonomy" id="49896"/>
    <lineage>
        <taxon>Bacteria</taxon>
        <taxon>Thermotogati</taxon>
        <taxon>Synergistota</taxon>
        <taxon>Synergistia</taxon>
        <taxon>Synergistales</taxon>
        <taxon>Acetomicrobiaceae</taxon>
        <taxon>Acetomicrobium</taxon>
    </lineage>
</organism>
<name>A0ABY1JEN9_9BACT</name>
<dbReference type="InterPro" id="IPR003339">
    <property type="entry name" value="ABC/ECF_trnsptr_transmembrane"/>
</dbReference>
<accession>A0ABY1JEN9</accession>
<dbReference type="NCBIfam" id="TIGR02454">
    <property type="entry name" value="ECF_T_CbiQ"/>
    <property type="match status" value="1"/>
</dbReference>
<evidence type="ECO:0000313" key="8">
    <source>
        <dbReference type="Proteomes" id="UP000185093"/>
    </source>
</evidence>
<feature type="transmembrane region" description="Helical" evidence="6">
    <location>
        <begin position="27"/>
        <end position="59"/>
    </location>
</feature>
<comment type="caution">
    <text evidence="7">The sequence shown here is derived from an EMBL/GenBank/DDBJ whole genome shotgun (WGS) entry which is preliminary data.</text>
</comment>
<evidence type="ECO:0000256" key="3">
    <source>
        <dbReference type="ARBA" id="ARBA00022692"/>
    </source>
</evidence>
<reference evidence="7 8" key="1">
    <citation type="submission" date="2016-11" db="EMBL/GenBank/DDBJ databases">
        <authorList>
            <person name="Varghese N."/>
            <person name="Submissions S."/>
        </authorList>
    </citation>
    <scope>NUCLEOTIDE SEQUENCE [LARGE SCALE GENOMIC DNA]</scope>
    <source>
        <strain evidence="7 8">DSM 20664</strain>
    </source>
</reference>
<dbReference type="RefSeq" id="WP_074199861.1">
    <property type="nucleotide sequence ID" value="NZ_FSQZ01000001.1"/>
</dbReference>
<keyword evidence="5 6" id="KW-0472">Membrane</keyword>
<evidence type="ECO:0000256" key="5">
    <source>
        <dbReference type="ARBA" id="ARBA00023136"/>
    </source>
</evidence>
<keyword evidence="8" id="KW-1185">Reference proteome</keyword>
<evidence type="ECO:0000256" key="2">
    <source>
        <dbReference type="ARBA" id="ARBA00022475"/>
    </source>
</evidence>
<dbReference type="InterPro" id="IPR051611">
    <property type="entry name" value="ECF_transporter_component"/>
</dbReference>
<dbReference type="Pfam" id="PF02361">
    <property type="entry name" value="CbiQ"/>
    <property type="match status" value="1"/>
</dbReference>
<evidence type="ECO:0000256" key="4">
    <source>
        <dbReference type="ARBA" id="ARBA00022989"/>
    </source>
</evidence>
<dbReference type="PANTHER" id="PTHR34857">
    <property type="entry name" value="SLL0384 PROTEIN"/>
    <property type="match status" value="1"/>
</dbReference>
<dbReference type="Proteomes" id="UP000185093">
    <property type="component" value="Unassembled WGS sequence"/>
</dbReference>
<protein>
    <submittedName>
        <fullName evidence="7">Cobalt/nickel transport system permease protein</fullName>
    </submittedName>
</protein>
<dbReference type="EMBL" id="FSQZ01000001">
    <property type="protein sequence ID" value="SIN74086.1"/>
    <property type="molecule type" value="Genomic_DNA"/>
</dbReference>
<evidence type="ECO:0000256" key="6">
    <source>
        <dbReference type="SAM" id="Phobius"/>
    </source>
</evidence>